<gene>
    <name evidence="6" type="ORF">OV079_52295</name>
</gene>
<dbReference type="RefSeq" id="WP_267778164.1">
    <property type="nucleotide sequence ID" value="NZ_JAPNKE010000002.1"/>
</dbReference>
<dbReference type="InterPro" id="IPR041657">
    <property type="entry name" value="HTH_17"/>
</dbReference>
<evidence type="ECO:0000259" key="5">
    <source>
        <dbReference type="PROSITE" id="PS50937"/>
    </source>
</evidence>
<dbReference type="GO" id="GO:0006099">
    <property type="term" value="P:tricarboxylic acid cycle"/>
    <property type="evidence" value="ECO:0007669"/>
    <property type="project" value="TreeGrafter"/>
</dbReference>
<dbReference type="EMBL" id="JAPNKE010000002">
    <property type="protein sequence ID" value="MCY1013971.1"/>
    <property type="molecule type" value="Genomic_DNA"/>
</dbReference>
<comment type="similarity">
    <text evidence="2">Belongs to the citrate synthase family.</text>
</comment>
<dbReference type="GO" id="GO:0006355">
    <property type="term" value="P:regulation of DNA-templated transcription"/>
    <property type="evidence" value="ECO:0007669"/>
    <property type="project" value="InterPro"/>
</dbReference>
<dbReference type="InterPro" id="IPR002020">
    <property type="entry name" value="Citrate_synthase"/>
</dbReference>
<organism evidence="6 7">
    <name type="scientific">Nannocystis pusilla</name>
    <dbReference type="NCBI Taxonomy" id="889268"/>
    <lineage>
        <taxon>Bacteria</taxon>
        <taxon>Pseudomonadati</taxon>
        <taxon>Myxococcota</taxon>
        <taxon>Polyangia</taxon>
        <taxon>Nannocystales</taxon>
        <taxon>Nannocystaceae</taxon>
        <taxon>Nannocystis</taxon>
    </lineage>
</organism>
<evidence type="ECO:0000256" key="3">
    <source>
        <dbReference type="ARBA" id="ARBA00012972"/>
    </source>
</evidence>
<dbReference type="Pfam" id="PF00285">
    <property type="entry name" value="Citrate_synt"/>
    <property type="match status" value="1"/>
</dbReference>
<dbReference type="Pfam" id="PF12728">
    <property type="entry name" value="HTH_17"/>
    <property type="match status" value="1"/>
</dbReference>
<dbReference type="Proteomes" id="UP001150924">
    <property type="component" value="Unassembled WGS sequence"/>
</dbReference>
<comment type="caution">
    <text evidence="6">The sequence shown here is derived from an EMBL/GenBank/DDBJ whole genome shotgun (WGS) entry which is preliminary data.</text>
</comment>
<protein>
    <recommendedName>
        <fullName evidence="3">citrate synthase (unknown stereospecificity)</fullName>
        <ecNumber evidence="3">2.3.3.16</ecNumber>
    </recommendedName>
</protein>
<evidence type="ECO:0000256" key="2">
    <source>
        <dbReference type="ARBA" id="ARBA00010566"/>
    </source>
</evidence>
<dbReference type="InterPro" id="IPR009061">
    <property type="entry name" value="DNA-bd_dom_put_sf"/>
</dbReference>
<dbReference type="GO" id="GO:0003677">
    <property type="term" value="F:DNA binding"/>
    <property type="evidence" value="ECO:0007669"/>
    <property type="project" value="InterPro"/>
</dbReference>
<sequence>MTAGRDAHDEDAVFLSGKDAAALLGVKRATLYAYASRGLVRSEPGGPGRERRYSREDLERLKARSDARSGHGPVAAGALRWGEPVLESALTAIDAAGPRYRGRPAVELAAASTFEAVAELLWSGALPEQAPRWPGPGLGLRLPSLTALLPDGAPPLVALALAVPALGAADPDRYNPAPGPELVRARALLVRMAALAGAGLAIDQVRPALAEPDVAGALLVSLGAPAGPRARRVMDRALVLSADHELNASAFAVRVAASAGADLYACVSAGLATLSGPRHGGMADRVEALVTEVGKPEHARAVVQERARRGEEVPGFGHPLYPEGDPRAAAMLAAAAEHAPRNPKVRTLLAIVAAMRDAGRDPANFDVGLVALGAALGLPPRTTVAIFAVGRAAGWVAHAFEQRAAGFLLRPRARYVGP</sequence>
<dbReference type="PANTHER" id="PTHR11739:SF4">
    <property type="entry name" value="CITRATE SYNTHASE, PEROXISOMAL"/>
    <property type="match status" value="1"/>
</dbReference>
<dbReference type="InterPro" id="IPR016142">
    <property type="entry name" value="Citrate_synth-like_lrg_a-sub"/>
</dbReference>
<dbReference type="CDD" id="cd06102">
    <property type="entry name" value="citrate_synt_like_2"/>
    <property type="match status" value="1"/>
</dbReference>
<dbReference type="Gene3D" id="1.10.1660.10">
    <property type="match status" value="1"/>
</dbReference>
<dbReference type="Gene3D" id="1.10.230.10">
    <property type="entry name" value="Cytochrome P450-Terp, domain 2"/>
    <property type="match status" value="1"/>
</dbReference>
<dbReference type="GO" id="GO:0036440">
    <property type="term" value="F:citrate synthase activity"/>
    <property type="evidence" value="ECO:0007669"/>
    <property type="project" value="UniProtKB-EC"/>
</dbReference>
<dbReference type="GO" id="GO:0005975">
    <property type="term" value="P:carbohydrate metabolic process"/>
    <property type="evidence" value="ECO:0007669"/>
    <property type="project" value="TreeGrafter"/>
</dbReference>
<comment type="pathway">
    <text evidence="1">Carbohydrate metabolism; tricarboxylic acid cycle; isocitrate from oxaloacetate: step 1/2.</text>
</comment>
<accession>A0A9X3F9P6</accession>
<dbReference type="SMART" id="SM00422">
    <property type="entry name" value="HTH_MERR"/>
    <property type="match status" value="1"/>
</dbReference>
<keyword evidence="7" id="KW-1185">Reference proteome</keyword>
<evidence type="ECO:0000256" key="4">
    <source>
        <dbReference type="ARBA" id="ARBA00022679"/>
    </source>
</evidence>
<dbReference type="PROSITE" id="PS50937">
    <property type="entry name" value="HTH_MERR_2"/>
    <property type="match status" value="1"/>
</dbReference>
<proteinExistence type="inferred from homology"/>
<dbReference type="SUPFAM" id="SSF48256">
    <property type="entry name" value="Citrate synthase"/>
    <property type="match status" value="1"/>
</dbReference>
<dbReference type="InterPro" id="IPR000551">
    <property type="entry name" value="MerR-type_HTH_dom"/>
</dbReference>
<dbReference type="PRINTS" id="PR00143">
    <property type="entry name" value="CITRTSNTHASE"/>
</dbReference>
<evidence type="ECO:0000313" key="7">
    <source>
        <dbReference type="Proteomes" id="UP001150924"/>
    </source>
</evidence>
<evidence type="ECO:0000256" key="1">
    <source>
        <dbReference type="ARBA" id="ARBA00004751"/>
    </source>
</evidence>
<feature type="domain" description="HTH merR-type" evidence="5">
    <location>
        <begin position="20"/>
        <end position="62"/>
    </location>
</feature>
<name>A0A9X3F9P6_9BACT</name>
<dbReference type="PANTHER" id="PTHR11739">
    <property type="entry name" value="CITRATE SYNTHASE"/>
    <property type="match status" value="1"/>
</dbReference>
<dbReference type="GO" id="GO:0005829">
    <property type="term" value="C:cytosol"/>
    <property type="evidence" value="ECO:0007669"/>
    <property type="project" value="TreeGrafter"/>
</dbReference>
<dbReference type="SUPFAM" id="SSF46955">
    <property type="entry name" value="Putative DNA-binding domain"/>
    <property type="match status" value="1"/>
</dbReference>
<dbReference type="InterPro" id="IPR036969">
    <property type="entry name" value="Citrate_synthase_sf"/>
</dbReference>
<dbReference type="InterPro" id="IPR016143">
    <property type="entry name" value="Citrate_synth-like_sm_a-sub"/>
</dbReference>
<dbReference type="Gene3D" id="1.10.580.10">
    <property type="entry name" value="Citrate Synthase, domain 1"/>
    <property type="match status" value="1"/>
</dbReference>
<dbReference type="AlphaFoldDB" id="A0A9X3F9P6"/>
<dbReference type="EC" id="2.3.3.16" evidence="3"/>
<keyword evidence="4" id="KW-0808">Transferase</keyword>
<reference evidence="6" key="1">
    <citation type="submission" date="2022-11" db="EMBL/GenBank/DDBJ databases">
        <title>Minimal conservation of predation-associated metabolite biosynthetic gene clusters underscores biosynthetic potential of Myxococcota including descriptions for ten novel species: Archangium lansinium sp. nov., Myxococcus landrumus sp. nov., Nannocystis bai.</title>
        <authorList>
            <person name="Ahearne A."/>
            <person name="Stevens C."/>
            <person name="Phillips K."/>
        </authorList>
    </citation>
    <scope>NUCLEOTIDE SEQUENCE</scope>
    <source>
        <strain evidence="6">Na p29</strain>
    </source>
</reference>
<evidence type="ECO:0000313" key="6">
    <source>
        <dbReference type="EMBL" id="MCY1013971.1"/>
    </source>
</evidence>